<evidence type="ECO:0000313" key="1">
    <source>
        <dbReference type="EMBL" id="MDU0355918.1"/>
    </source>
</evidence>
<accession>A0ABU3T0Y7</accession>
<gene>
    <name evidence="1" type="ORF">RS130_20320</name>
</gene>
<keyword evidence="2" id="KW-1185">Reference proteome</keyword>
<name>A0ABU3T0Y7_9ALTE</name>
<dbReference type="RefSeq" id="WP_316027434.1">
    <property type="nucleotide sequence ID" value="NZ_JAWDIO010000002.1"/>
</dbReference>
<reference evidence="1 2" key="1">
    <citation type="submission" date="2023-10" db="EMBL/GenBank/DDBJ databases">
        <title>Glaciecola aquimarina strain GGW-M5 nov., isolated from a coastal seawater.</title>
        <authorList>
            <person name="Bayburt H."/>
            <person name="Kim J.M."/>
            <person name="Choi B.J."/>
            <person name="Jeon C.O."/>
        </authorList>
    </citation>
    <scope>NUCLEOTIDE SEQUENCE [LARGE SCALE GENOMIC DNA]</scope>
    <source>
        <strain evidence="1 2">KCTC 32108</strain>
    </source>
</reference>
<dbReference type="Proteomes" id="UP001247805">
    <property type="component" value="Unassembled WGS sequence"/>
</dbReference>
<evidence type="ECO:0000313" key="2">
    <source>
        <dbReference type="Proteomes" id="UP001247805"/>
    </source>
</evidence>
<sequence length="96" mass="11088">MSLDKFQAYTLPREIPGSLFHLDENKNYYVGEVPINQDTFEDINNFYVRQRINIDTCDILVSVNSNQKQGIVSAPTIVNRMLKYLDCKVSFSYTVS</sequence>
<comment type="caution">
    <text evidence="1">The sequence shown here is derived from an EMBL/GenBank/DDBJ whole genome shotgun (WGS) entry which is preliminary data.</text>
</comment>
<proteinExistence type="predicted"/>
<dbReference type="EMBL" id="JAWDIO010000002">
    <property type="protein sequence ID" value="MDU0355918.1"/>
    <property type="molecule type" value="Genomic_DNA"/>
</dbReference>
<protein>
    <submittedName>
        <fullName evidence="1">Uncharacterized protein</fullName>
    </submittedName>
</protein>
<organism evidence="1 2">
    <name type="scientific">Paraglaciecola aquimarina</name>
    <dbReference type="NCBI Taxonomy" id="1235557"/>
    <lineage>
        <taxon>Bacteria</taxon>
        <taxon>Pseudomonadati</taxon>
        <taxon>Pseudomonadota</taxon>
        <taxon>Gammaproteobacteria</taxon>
        <taxon>Alteromonadales</taxon>
        <taxon>Alteromonadaceae</taxon>
        <taxon>Paraglaciecola</taxon>
    </lineage>
</organism>